<dbReference type="Pfam" id="PF03480">
    <property type="entry name" value="DctP"/>
    <property type="match status" value="1"/>
</dbReference>
<dbReference type="PANTHER" id="PTHR33376">
    <property type="match status" value="1"/>
</dbReference>
<dbReference type="InterPro" id="IPR018389">
    <property type="entry name" value="DctP_fam"/>
</dbReference>
<protein>
    <submittedName>
        <fullName evidence="5">TRAP-type C4-dicarboxylate transport system, substrate-binding protein</fullName>
    </submittedName>
</protein>
<evidence type="ECO:0000256" key="2">
    <source>
        <dbReference type="ARBA" id="ARBA00022448"/>
    </source>
</evidence>
<dbReference type="Proteomes" id="UP000198889">
    <property type="component" value="Unassembled WGS sequence"/>
</dbReference>
<proteinExistence type="inferred from homology"/>
<name>A0A1G4RGY7_9HYPH</name>
<feature type="chain" id="PRO_5011786284" evidence="4">
    <location>
        <begin position="27"/>
        <end position="340"/>
    </location>
</feature>
<evidence type="ECO:0000256" key="4">
    <source>
        <dbReference type="SAM" id="SignalP"/>
    </source>
</evidence>
<dbReference type="CDD" id="cd13680">
    <property type="entry name" value="PBP2_TRAP_SBP_like_4"/>
    <property type="match status" value="1"/>
</dbReference>
<evidence type="ECO:0000313" key="5">
    <source>
        <dbReference type="EMBL" id="SCW55469.1"/>
    </source>
</evidence>
<dbReference type="STRING" id="177413.SAMN05660859_1604"/>
<keyword evidence="2" id="KW-0813">Transport</keyword>
<keyword evidence="3 4" id="KW-0732">Signal</keyword>
<evidence type="ECO:0000313" key="6">
    <source>
        <dbReference type="Proteomes" id="UP000198889"/>
    </source>
</evidence>
<feature type="signal peptide" evidence="4">
    <location>
        <begin position="1"/>
        <end position="26"/>
    </location>
</feature>
<dbReference type="GO" id="GO:0055085">
    <property type="term" value="P:transmembrane transport"/>
    <property type="evidence" value="ECO:0007669"/>
    <property type="project" value="InterPro"/>
</dbReference>
<evidence type="ECO:0000256" key="3">
    <source>
        <dbReference type="ARBA" id="ARBA00022729"/>
    </source>
</evidence>
<sequence length="340" mass="36682">MNATRRIARALMLGCALTLASGLALATSTLAQDITLRASHQFPGGKGDPRDEMVQMIARDVEAANVGLKIQVFPGASLFKANEQWGAITKGQLDITSFPLDYASGRVPQFSATLMPGLVRNFDRADRLNESPFMQEIKALIEKNGALVIADAWLSGAFASKKGCITGPDSIKGQVTRAAGPAFEQMLAAAGASIASMPSSEIYSGMQTGVLDATNTSSESFVSYRLFEQVKCLTAPGENAIWFMYEPVLMSKQSFDRLNPAQQKALLDAGKKAQAWFATEVRKGDQKLIDTYKKAGVEVVEMSAADYDAWLKVAQESSYKNFAEKVKGGDELIKKALSVQ</sequence>
<accession>A0A1G4RGY7</accession>
<reference evidence="6" key="1">
    <citation type="submission" date="2016-10" db="EMBL/GenBank/DDBJ databases">
        <authorList>
            <person name="Varghese N."/>
            <person name="Submissions S."/>
        </authorList>
    </citation>
    <scope>NUCLEOTIDE SEQUENCE [LARGE SCALE GENOMIC DNA]</scope>
    <source>
        <strain evidence="6">CGMCC 1.1761</strain>
    </source>
</reference>
<dbReference type="Gene3D" id="3.40.190.170">
    <property type="entry name" value="Bacterial extracellular solute-binding protein, family 7"/>
    <property type="match status" value="1"/>
</dbReference>
<keyword evidence="6" id="KW-1185">Reference proteome</keyword>
<dbReference type="NCBIfam" id="NF037995">
    <property type="entry name" value="TRAP_S1"/>
    <property type="match status" value="1"/>
</dbReference>
<dbReference type="InterPro" id="IPR038404">
    <property type="entry name" value="TRAP_DctP_sf"/>
</dbReference>
<comment type="similarity">
    <text evidence="1">Belongs to the bacterial solute-binding protein 7 family.</text>
</comment>
<dbReference type="RefSeq" id="WP_091437694.1">
    <property type="nucleotide sequence ID" value="NZ_FMTP01000002.1"/>
</dbReference>
<evidence type="ECO:0000256" key="1">
    <source>
        <dbReference type="ARBA" id="ARBA00009023"/>
    </source>
</evidence>
<dbReference type="EMBL" id="FMTP01000002">
    <property type="protein sequence ID" value="SCW55469.1"/>
    <property type="molecule type" value="Genomic_DNA"/>
</dbReference>
<dbReference type="GO" id="GO:0015740">
    <property type="term" value="P:C4-dicarboxylate transport"/>
    <property type="evidence" value="ECO:0007669"/>
    <property type="project" value="TreeGrafter"/>
</dbReference>
<gene>
    <name evidence="5" type="ORF">SAMN05660859_1604</name>
</gene>
<dbReference type="AlphaFoldDB" id="A0A1G4RGY7"/>
<dbReference type="PANTHER" id="PTHR33376:SF7">
    <property type="entry name" value="C4-DICARBOXYLATE-BINDING PROTEIN DCTB"/>
    <property type="match status" value="1"/>
</dbReference>
<organism evidence="5 6">
    <name type="scientific">Ancylobacter rudongensis</name>
    <dbReference type="NCBI Taxonomy" id="177413"/>
    <lineage>
        <taxon>Bacteria</taxon>
        <taxon>Pseudomonadati</taxon>
        <taxon>Pseudomonadota</taxon>
        <taxon>Alphaproteobacteria</taxon>
        <taxon>Hyphomicrobiales</taxon>
        <taxon>Xanthobacteraceae</taxon>
        <taxon>Ancylobacter</taxon>
    </lineage>
</organism>